<sequence length="158" mass="18467">MIRYIGTIIFLLLNLPIFAQQKNTVNWLSFEQLSDSLATKPKKVLLFFHTDWCAYCRKMQKVVFTGPDIVNELNRNYYAVQFDAETVDTVRFDGQVVVNESSKKRTGQYHNMAKLLATRDGELSFPTTLILAPDFNVEQRFFQYLDRKKLMKALKDKL</sequence>
<evidence type="ECO:0000313" key="3">
    <source>
        <dbReference type="Proteomes" id="UP000239711"/>
    </source>
</evidence>
<dbReference type="Pfam" id="PF13899">
    <property type="entry name" value="Thioredoxin_7"/>
    <property type="match status" value="1"/>
</dbReference>
<dbReference type="InterPro" id="IPR036249">
    <property type="entry name" value="Thioredoxin-like_sf"/>
</dbReference>
<dbReference type="OrthoDB" id="9811036at2"/>
<evidence type="ECO:0008006" key="4">
    <source>
        <dbReference type="Google" id="ProtNLM"/>
    </source>
</evidence>
<accession>A0A2S9J1M7</accession>
<dbReference type="SUPFAM" id="SSF52833">
    <property type="entry name" value="Thioredoxin-like"/>
    <property type="match status" value="1"/>
</dbReference>
<name>A0A2S9J1M7_9SPHI</name>
<dbReference type="EMBL" id="PVBQ01000011">
    <property type="protein sequence ID" value="PRD46660.1"/>
    <property type="molecule type" value="Genomic_DNA"/>
</dbReference>
<reference evidence="2 3" key="1">
    <citation type="submission" date="2018-02" db="EMBL/GenBank/DDBJ databases">
        <title>The draft genome of Sphingobacterium sp. 5JN-11.</title>
        <authorList>
            <person name="Liu L."/>
            <person name="Li L."/>
            <person name="Liang L."/>
            <person name="Zhang X."/>
            <person name="Wang T."/>
        </authorList>
    </citation>
    <scope>NUCLEOTIDE SEQUENCE [LARGE SCALE GENOMIC DNA]</scope>
    <source>
        <strain evidence="2 3">5JN-11</strain>
    </source>
</reference>
<dbReference type="AlphaFoldDB" id="A0A2S9J1M7"/>
<keyword evidence="1" id="KW-0676">Redox-active center</keyword>
<dbReference type="InterPro" id="IPR017937">
    <property type="entry name" value="Thioredoxin_CS"/>
</dbReference>
<dbReference type="RefSeq" id="WP_105717582.1">
    <property type="nucleotide sequence ID" value="NZ_PVBQ01000011.1"/>
</dbReference>
<dbReference type="PROSITE" id="PS00194">
    <property type="entry name" value="THIOREDOXIN_1"/>
    <property type="match status" value="1"/>
</dbReference>
<dbReference type="Proteomes" id="UP000239711">
    <property type="component" value="Unassembled WGS sequence"/>
</dbReference>
<keyword evidence="3" id="KW-1185">Reference proteome</keyword>
<comment type="caution">
    <text evidence="2">The sequence shown here is derived from an EMBL/GenBank/DDBJ whole genome shotgun (WGS) entry which is preliminary data.</text>
</comment>
<evidence type="ECO:0000313" key="2">
    <source>
        <dbReference type="EMBL" id="PRD46660.1"/>
    </source>
</evidence>
<evidence type="ECO:0000256" key="1">
    <source>
        <dbReference type="ARBA" id="ARBA00023284"/>
    </source>
</evidence>
<organism evidence="2 3">
    <name type="scientific">Sphingobacterium haloxyli</name>
    <dbReference type="NCBI Taxonomy" id="2100533"/>
    <lineage>
        <taxon>Bacteria</taxon>
        <taxon>Pseudomonadati</taxon>
        <taxon>Bacteroidota</taxon>
        <taxon>Sphingobacteriia</taxon>
        <taxon>Sphingobacteriales</taxon>
        <taxon>Sphingobacteriaceae</taxon>
        <taxon>Sphingobacterium</taxon>
    </lineage>
</organism>
<dbReference type="Gene3D" id="3.40.30.10">
    <property type="entry name" value="Glutaredoxin"/>
    <property type="match status" value="1"/>
</dbReference>
<proteinExistence type="predicted"/>
<protein>
    <recommendedName>
        <fullName evidence="4">Thioredoxin family protein</fullName>
    </recommendedName>
</protein>
<gene>
    <name evidence="2" type="ORF">C5745_13695</name>
</gene>